<dbReference type="EMBL" id="MPZN01000014">
    <property type="protein sequence ID" value="PPL19381.1"/>
    <property type="molecule type" value="Genomic_DNA"/>
</dbReference>
<keyword evidence="1" id="KW-0732">Signal</keyword>
<comment type="caution">
    <text evidence="2">The sequence shown here is derived from an EMBL/GenBank/DDBJ whole genome shotgun (WGS) entry which is preliminary data.</text>
</comment>
<reference evidence="2 3" key="1">
    <citation type="journal article" date="2008" name="Int. J. Syst. Evol. Microbiol.">
        <title>Leifsonia pindariensis sp. nov., isolated from the Pindari glacier of the Indian Himalayas, and emended description of the genus Leifsonia.</title>
        <authorList>
            <person name="Reddy G.S."/>
            <person name="Prabagaran S.R."/>
            <person name="Shivaji S."/>
        </authorList>
    </citation>
    <scope>NUCLEOTIDE SEQUENCE [LARGE SCALE GENOMIC DNA]</scope>
    <source>
        <strain evidence="2 3">PON 10</strain>
    </source>
</reference>
<evidence type="ECO:0000313" key="2">
    <source>
        <dbReference type="EMBL" id="PPL19381.1"/>
    </source>
</evidence>
<proteinExistence type="predicted"/>
<sequence length="201" mass="20767">MNKRTITALGAIFGSLFLVLGMQQAVVATTAAWTDRVNFTAPVSSGTWTTTPPAGTLPLKFNTPPRIENSNSRAPSFHTQIQNDGTAGMGSLSQVTVALTFPATFTGTIAVSSVAPATKWASTGSTVASSGARTFTFEYTGSAIASKQNTDELRAIFAVSCSASDKGKSFATTTVVSSAQAIAPITGTANFAIPTWWNGCV</sequence>
<gene>
    <name evidence="2" type="ORF">GY24_06065</name>
</gene>
<evidence type="ECO:0000313" key="3">
    <source>
        <dbReference type="Proteomes" id="UP000237755"/>
    </source>
</evidence>
<keyword evidence="3" id="KW-1185">Reference proteome</keyword>
<protein>
    <recommendedName>
        <fullName evidence="4">Acyl-CoA dehydrogenase</fullName>
    </recommendedName>
</protein>
<dbReference type="RefSeq" id="WP_104474830.1">
    <property type="nucleotide sequence ID" value="NZ_MPZN01000014.1"/>
</dbReference>
<evidence type="ECO:0008006" key="4">
    <source>
        <dbReference type="Google" id="ProtNLM"/>
    </source>
</evidence>
<evidence type="ECO:0000256" key="1">
    <source>
        <dbReference type="SAM" id="SignalP"/>
    </source>
</evidence>
<dbReference type="Proteomes" id="UP000237755">
    <property type="component" value="Unassembled WGS sequence"/>
</dbReference>
<organism evidence="2 3">
    <name type="scientific">Microterricola pindariensis</name>
    <dbReference type="NCBI Taxonomy" id="478010"/>
    <lineage>
        <taxon>Bacteria</taxon>
        <taxon>Bacillati</taxon>
        <taxon>Actinomycetota</taxon>
        <taxon>Actinomycetes</taxon>
        <taxon>Micrococcales</taxon>
        <taxon>Microbacteriaceae</taxon>
        <taxon>Microterricola</taxon>
    </lineage>
</organism>
<dbReference type="InterPro" id="IPR023833">
    <property type="entry name" value="Signal_pept_SipW-depend-type"/>
</dbReference>
<dbReference type="NCBIfam" id="TIGR04088">
    <property type="entry name" value="cognate_SipW"/>
    <property type="match status" value="1"/>
</dbReference>
<accession>A0ABX5AWT9</accession>
<feature type="chain" id="PRO_5047191068" description="Acyl-CoA dehydrogenase" evidence="1">
    <location>
        <begin position="28"/>
        <end position="201"/>
    </location>
</feature>
<name>A0ABX5AWT9_9MICO</name>
<feature type="signal peptide" evidence="1">
    <location>
        <begin position="1"/>
        <end position="27"/>
    </location>
</feature>